<sequence>MTKKHLVVDPITRIEGHLRIEAIIDENNVITDAYSSSTMFRGIEEILKGRDPRDCGLLAMRICGVCTGTHYQRSIEAVENAFSVTIPKNARLVRNLIQGALYLHDHVVHFYHLHALDWVDITKALEADPKATVAEAQKWAGLSGQRAWNASEDVYIQVKERVQKYIKQGRLGIFGNAYWGSEGFKLTPEQNLIGLSHYLDALELQRDLAKMMAIFGGKNPHPQSFVVGGVTCVQDIKNPARIAEFKQLLKRGRKFIKEAYLPDVYMAGTMYGEEALNGTGGGLGNYMSYGGFNLDDLPFYKSKKLFPAGIVKNKDLSKVYEVDEAKITEDVTHAWYKGNTNLHPFDGVTEPNYTGFGKKENNIAYLDTQNKYSWIKSPLYNDERMEVGPLARMIVGFASNDELIKKYVTNFLTNANLPATVLFSTVGRTAARAIESELMADVMMDWVDELALNAANGDLSTWTEFDFNTVAKDAKGIGLEEAPRGALGHWVKIKDGKVVNYQTVVPSTWNAAPRDYKGRMGAYEAALIGTKVANVEQPLEILRTIHSFDPCIACAVHLIDTNGKELGVYKVNPI</sequence>
<name>A0AA96DK93_9BACT</name>
<evidence type="ECO:0000256" key="7">
    <source>
        <dbReference type="ARBA" id="ARBA00023002"/>
    </source>
</evidence>
<keyword evidence="8" id="KW-0460">Magnesium</keyword>
<dbReference type="PANTHER" id="PTHR42958">
    <property type="entry name" value="HYDROGENASE-2 LARGE CHAIN"/>
    <property type="match status" value="1"/>
</dbReference>
<dbReference type="AlphaFoldDB" id="A0AA96DK93"/>
<evidence type="ECO:0000256" key="5">
    <source>
        <dbReference type="ARBA" id="ARBA00022596"/>
    </source>
</evidence>
<dbReference type="PROSITE" id="PS00508">
    <property type="entry name" value="NI_HGENASE_L_2"/>
    <property type="match status" value="1"/>
</dbReference>
<comment type="subunit">
    <text evidence="4">Heterodimer of a large and a small subunit.</text>
</comment>
<keyword evidence="5 8" id="KW-0533">Nickel</keyword>
<evidence type="ECO:0000256" key="9">
    <source>
        <dbReference type="RuleBase" id="RU003896"/>
    </source>
</evidence>
<comment type="cofactor">
    <cofactor evidence="1 8">
        <name>Ni(2+)</name>
        <dbReference type="ChEBI" id="CHEBI:49786"/>
    </cofactor>
</comment>
<comment type="cofactor">
    <cofactor evidence="8">
        <name>Fe cation</name>
        <dbReference type="ChEBI" id="CHEBI:24875"/>
    </cofactor>
</comment>
<feature type="binding site" evidence="8">
    <location>
        <position position="551"/>
    </location>
    <ligand>
        <name>Ni(2+)</name>
        <dbReference type="ChEBI" id="CHEBI:49786"/>
    </ligand>
</feature>
<dbReference type="PANTHER" id="PTHR42958:SF2">
    <property type="entry name" value="UPTAKE HYDROGENASE LARGE SUBUNIT"/>
    <property type="match status" value="1"/>
</dbReference>
<evidence type="ECO:0000256" key="2">
    <source>
        <dbReference type="ARBA" id="ARBA00004196"/>
    </source>
</evidence>
<gene>
    <name evidence="10" type="ORF">RMQ68_08720</name>
</gene>
<evidence type="ECO:0000256" key="3">
    <source>
        <dbReference type="ARBA" id="ARBA00009292"/>
    </source>
</evidence>
<dbReference type="Gene3D" id="1.10.645.10">
    <property type="entry name" value="Cytochrome-c3 Hydrogenase, chain B"/>
    <property type="match status" value="1"/>
</dbReference>
<dbReference type="SUPFAM" id="SSF56762">
    <property type="entry name" value="HydB/Nqo4-like"/>
    <property type="match status" value="1"/>
</dbReference>
<dbReference type="GO" id="GO:0030313">
    <property type="term" value="C:cell envelope"/>
    <property type="evidence" value="ECO:0007669"/>
    <property type="project" value="UniProtKB-SubCell"/>
</dbReference>
<dbReference type="Pfam" id="PF00374">
    <property type="entry name" value="NiFeSe_Hases"/>
    <property type="match status" value="1"/>
</dbReference>
<dbReference type="InterPro" id="IPR050867">
    <property type="entry name" value="NiFe/NiFeSe_hydrgnase_LSU"/>
</dbReference>
<evidence type="ECO:0000256" key="6">
    <source>
        <dbReference type="ARBA" id="ARBA00022723"/>
    </source>
</evidence>
<evidence type="ECO:0000313" key="10">
    <source>
        <dbReference type="EMBL" id="WNL29444.1"/>
    </source>
</evidence>
<comment type="subcellular location">
    <subcellularLocation>
        <location evidence="2">Cell envelope</location>
    </subcellularLocation>
</comment>
<feature type="binding site" evidence="8">
    <location>
        <position position="557"/>
    </location>
    <ligand>
        <name>Mg(2+)</name>
        <dbReference type="ChEBI" id="CHEBI:18420"/>
    </ligand>
</feature>
<feature type="binding site" evidence="8">
    <location>
        <position position="66"/>
    </location>
    <ligand>
        <name>Fe cation</name>
        <dbReference type="ChEBI" id="CHEBI:24875"/>
    </ligand>
</feature>
<feature type="binding site" evidence="8">
    <location>
        <position position="554"/>
    </location>
    <ligand>
        <name>Fe cation</name>
        <dbReference type="ChEBI" id="CHEBI:24875"/>
    </ligand>
</feature>
<feature type="binding site" evidence="8">
    <location>
        <position position="66"/>
    </location>
    <ligand>
        <name>Ni(2+)</name>
        <dbReference type="ChEBI" id="CHEBI:49786"/>
    </ligand>
</feature>
<dbReference type="GO" id="GO:0016151">
    <property type="term" value="F:nickel cation binding"/>
    <property type="evidence" value="ECO:0007669"/>
    <property type="project" value="InterPro"/>
</dbReference>
<keyword evidence="8" id="KW-0408">Iron</keyword>
<keyword evidence="7 9" id="KW-0560">Oxidoreductase</keyword>
<dbReference type="FunFam" id="1.10.645.10:FF:000002">
    <property type="entry name" value="Hydrogenase 2 large subunit"/>
    <property type="match status" value="1"/>
</dbReference>
<dbReference type="InterPro" id="IPR001501">
    <property type="entry name" value="Ni-dep_hyd_lsu"/>
</dbReference>
<dbReference type="EMBL" id="CP134854">
    <property type="protein sequence ID" value="WNL29444.1"/>
    <property type="molecule type" value="Genomic_DNA"/>
</dbReference>
<organism evidence="10">
    <name type="scientific">Arcobacter sp. AZ-2023</name>
    <dbReference type="NCBI Taxonomy" id="3074453"/>
    <lineage>
        <taxon>Bacteria</taxon>
        <taxon>Pseudomonadati</taxon>
        <taxon>Campylobacterota</taxon>
        <taxon>Epsilonproteobacteria</taxon>
        <taxon>Campylobacterales</taxon>
        <taxon>Arcobacteraceae</taxon>
        <taxon>Arcobacter</taxon>
    </lineage>
</organism>
<evidence type="ECO:0000256" key="1">
    <source>
        <dbReference type="ARBA" id="ARBA00001967"/>
    </source>
</evidence>
<feature type="binding site" evidence="8">
    <location>
        <position position="44"/>
    </location>
    <ligand>
        <name>Mg(2+)</name>
        <dbReference type="ChEBI" id="CHEBI:18420"/>
    </ligand>
</feature>
<dbReference type="InterPro" id="IPR018194">
    <property type="entry name" value="Ni-dep_hyd_lsu_Ni_BS"/>
</dbReference>
<dbReference type="InterPro" id="IPR029014">
    <property type="entry name" value="NiFe-Hase_large"/>
</dbReference>
<proteinExistence type="inferred from homology"/>
<evidence type="ECO:0000256" key="4">
    <source>
        <dbReference type="ARBA" id="ARBA00011771"/>
    </source>
</evidence>
<dbReference type="PROSITE" id="PS00507">
    <property type="entry name" value="NI_HGENASE_L_1"/>
    <property type="match status" value="1"/>
</dbReference>
<reference evidence="10" key="1">
    <citation type="submission" date="2023-09" db="EMBL/GenBank/DDBJ databases">
        <title>Arcobacter tbilisiensis sp. nov. isolated from chicken meat in Tbilisi, Georgia.</title>
        <authorList>
            <person name="Matthias R."/>
            <person name="Zautner A.E."/>
        </authorList>
    </citation>
    <scope>NUCLEOTIDE SEQUENCE</scope>
    <source>
        <strain evidence="10">LEO 52</strain>
    </source>
</reference>
<evidence type="ECO:0000256" key="8">
    <source>
        <dbReference type="PIRSR" id="PIRSR601501-1"/>
    </source>
</evidence>
<feature type="binding site" evidence="8">
    <location>
        <position position="63"/>
    </location>
    <ligand>
        <name>Ni(2+)</name>
        <dbReference type="ChEBI" id="CHEBI:49786"/>
    </ligand>
</feature>
<dbReference type="GO" id="GO:0008901">
    <property type="term" value="F:ferredoxin hydrogenase activity"/>
    <property type="evidence" value="ECO:0007669"/>
    <property type="project" value="InterPro"/>
</dbReference>
<comment type="similarity">
    <text evidence="3 9">Belongs to the [NiFe]/[NiFeSe] hydrogenase large subunit family.</text>
</comment>
<protein>
    <submittedName>
        <fullName evidence="10">Nickel-dependent hydrogenase large subunit</fullName>
    </submittedName>
</protein>
<keyword evidence="6 8" id="KW-0479">Metal-binding</keyword>
<accession>A0AA96DK93</accession>